<evidence type="ECO:0000256" key="5">
    <source>
        <dbReference type="ARBA" id="ARBA00023125"/>
    </source>
</evidence>
<feature type="region of interest" description="Disordered" evidence="7">
    <location>
        <begin position="660"/>
        <end position="680"/>
    </location>
</feature>
<evidence type="ECO:0000256" key="6">
    <source>
        <dbReference type="HAMAP-Rule" id="MF_01894"/>
    </source>
</evidence>
<dbReference type="SMART" id="SM00968">
    <property type="entry name" value="SMC_hinge"/>
    <property type="match status" value="1"/>
</dbReference>
<dbReference type="Proteomes" id="UP001232973">
    <property type="component" value="Unassembled WGS sequence"/>
</dbReference>
<dbReference type="InterPro" id="IPR011890">
    <property type="entry name" value="SMC_prok"/>
</dbReference>
<dbReference type="SUPFAM" id="SSF75553">
    <property type="entry name" value="Smc hinge domain"/>
    <property type="match status" value="1"/>
</dbReference>
<dbReference type="InterPro" id="IPR003395">
    <property type="entry name" value="RecF/RecN/SMC_N"/>
</dbReference>
<comment type="function">
    <text evidence="6">Required for chromosome condensation and partitioning.</text>
</comment>
<evidence type="ECO:0000313" key="9">
    <source>
        <dbReference type="EMBL" id="MDQ0191529.1"/>
    </source>
</evidence>
<evidence type="ECO:0000256" key="1">
    <source>
        <dbReference type="ARBA" id="ARBA00022490"/>
    </source>
</evidence>
<keyword evidence="4 6" id="KW-0175">Coiled coil</keyword>
<dbReference type="InterPro" id="IPR024704">
    <property type="entry name" value="SMC"/>
</dbReference>
<keyword evidence="3 6" id="KW-0067">ATP-binding</keyword>
<evidence type="ECO:0000256" key="3">
    <source>
        <dbReference type="ARBA" id="ARBA00022840"/>
    </source>
</evidence>
<dbReference type="EMBL" id="JAUSTP010000051">
    <property type="protein sequence ID" value="MDQ0191529.1"/>
    <property type="molecule type" value="Genomic_DNA"/>
</dbReference>
<feature type="coiled-coil region" evidence="6">
    <location>
        <begin position="167"/>
        <end position="225"/>
    </location>
</feature>
<dbReference type="PIRSF" id="PIRSF005719">
    <property type="entry name" value="SMC"/>
    <property type="match status" value="1"/>
</dbReference>
<dbReference type="Gene3D" id="3.40.50.300">
    <property type="entry name" value="P-loop containing nucleotide triphosphate hydrolases"/>
    <property type="match status" value="2"/>
</dbReference>
<dbReference type="PANTHER" id="PTHR43977">
    <property type="entry name" value="STRUCTURAL MAINTENANCE OF CHROMOSOMES PROTEIN 3"/>
    <property type="match status" value="1"/>
</dbReference>
<evidence type="ECO:0000256" key="7">
    <source>
        <dbReference type="SAM" id="MobiDB-lite"/>
    </source>
</evidence>
<evidence type="ECO:0000256" key="4">
    <source>
        <dbReference type="ARBA" id="ARBA00023054"/>
    </source>
</evidence>
<keyword evidence="1 6" id="KW-0963">Cytoplasm</keyword>
<dbReference type="CDD" id="cd03278">
    <property type="entry name" value="ABC_SMC_barmotin"/>
    <property type="match status" value="2"/>
</dbReference>
<comment type="caution">
    <text evidence="9">The sequence shown here is derived from an EMBL/GenBank/DDBJ whole genome shotgun (WGS) entry which is preliminary data.</text>
</comment>
<feature type="domain" description="SMC hinge" evidence="8">
    <location>
        <begin position="521"/>
        <end position="640"/>
    </location>
</feature>
<comment type="similarity">
    <text evidence="6">Belongs to the SMC family.</text>
</comment>
<protein>
    <recommendedName>
        <fullName evidence="6">Chromosome partition protein Smc</fullName>
    </recommendedName>
</protein>
<dbReference type="InterPro" id="IPR010935">
    <property type="entry name" value="SMC_hinge"/>
</dbReference>
<feature type="binding site" evidence="6">
    <location>
        <begin position="32"/>
        <end position="39"/>
    </location>
    <ligand>
        <name>ATP</name>
        <dbReference type="ChEBI" id="CHEBI:30616"/>
    </ligand>
</feature>
<organism evidence="9 10">
    <name type="scientific">Alicyclobacillus cycloheptanicus</name>
    <dbReference type="NCBI Taxonomy" id="1457"/>
    <lineage>
        <taxon>Bacteria</taxon>
        <taxon>Bacillati</taxon>
        <taxon>Bacillota</taxon>
        <taxon>Bacilli</taxon>
        <taxon>Bacillales</taxon>
        <taxon>Alicyclobacillaceae</taxon>
        <taxon>Alicyclobacillus</taxon>
    </lineage>
</organism>
<dbReference type="Pfam" id="PF02463">
    <property type="entry name" value="SMC_N"/>
    <property type="match status" value="1"/>
</dbReference>
<dbReference type="NCBIfam" id="TIGR02168">
    <property type="entry name" value="SMC_prok_B"/>
    <property type="match status" value="1"/>
</dbReference>
<comment type="subunit">
    <text evidence="6">Homodimer.</text>
</comment>
<comment type="domain">
    <text evidence="6">Contains large globular domains required for ATP hydrolysis at each terminus and a third globular domain forming a flexible hinge near the middle of the molecule. These domains are separated by coiled-coil structures.</text>
</comment>
<comment type="subcellular location">
    <subcellularLocation>
        <location evidence="6">Cytoplasm</location>
    </subcellularLocation>
</comment>
<dbReference type="Gene3D" id="1.20.1060.20">
    <property type="match status" value="1"/>
</dbReference>
<dbReference type="HAMAP" id="MF_01894">
    <property type="entry name" value="Smc_prok"/>
    <property type="match status" value="1"/>
</dbReference>
<dbReference type="Pfam" id="PF06470">
    <property type="entry name" value="SMC_hinge"/>
    <property type="match status" value="1"/>
</dbReference>
<dbReference type="RefSeq" id="WP_274456168.1">
    <property type="nucleotide sequence ID" value="NZ_CP067097.1"/>
</dbReference>
<feature type="coiled-coil region" evidence="6">
    <location>
        <begin position="682"/>
        <end position="940"/>
    </location>
</feature>
<keyword evidence="5 6" id="KW-0238">DNA-binding</keyword>
<name>A0ABT9XMI2_9BACL</name>
<keyword evidence="2 6" id="KW-0547">Nucleotide-binding</keyword>
<dbReference type="Gene3D" id="3.30.70.1620">
    <property type="match status" value="1"/>
</dbReference>
<evidence type="ECO:0000256" key="2">
    <source>
        <dbReference type="ARBA" id="ARBA00022741"/>
    </source>
</evidence>
<reference evidence="9 10" key="1">
    <citation type="submission" date="2023-07" db="EMBL/GenBank/DDBJ databases">
        <title>Genomic Encyclopedia of Type Strains, Phase IV (KMG-IV): sequencing the most valuable type-strain genomes for metagenomic binning, comparative biology and taxonomic classification.</title>
        <authorList>
            <person name="Goeker M."/>
        </authorList>
    </citation>
    <scope>NUCLEOTIDE SEQUENCE [LARGE SCALE GENOMIC DNA]</scope>
    <source>
        <strain evidence="9 10">DSM 4006</strain>
    </source>
</reference>
<gene>
    <name evidence="6" type="primary">smc</name>
    <name evidence="9" type="ORF">J2S03_003400</name>
</gene>
<keyword evidence="10" id="KW-1185">Reference proteome</keyword>
<dbReference type="SUPFAM" id="SSF57997">
    <property type="entry name" value="Tropomyosin"/>
    <property type="match status" value="1"/>
</dbReference>
<proteinExistence type="inferred from homology"/>
<evidence type="ECO:0000313" key="10">
    <source>
        <dbReference type="Proteomes" id="UP001232973"/>
    </source>
</evidence>
<feature type="coiled-coil region" evidence="6">
    <location>
        <begin position="1007"/>
        <end position="1034"/>
    </location>
</feature>
<dbReference type="SUPFAM" id="SSF52540">
    <property type="entry name" value="P-loop containing nucleoside triphosphate hydrolases"/>
    <property type="match status" value="1"/>
</dbReference>
<accession>A0ABT9XMI2</accession>
<evidence type="ECO:0000259" key="8">
    <source>
        <dbReference type="SMART" id="SM00968"/>
    </source>
</evidence>
<dbReference type="InterPro" id="IPR027417">
    <property type="entry name" value="P-loop_NTPase"/>
</dbReference>
<dbReference type="InterPro" id="IPR036277">
    <property type="entry name" value="SMC_hinge_sf"/>
</dbReference>
<sequence>MFLKRIDILGFKSFANKTTVEFAPGITAVVGPNGSGKSNIADAIRWVLGEQSARSLRGTKMEDVIFAGSESRKSINFCEVSLTLDNSDHHLPVVFDEVTVTRRVYRSGESEYLINKQTCRLKDVHELFMDSGLGRESYSIVGQGKIEEMLSTRPEDRRGPFEDAAGIVKFKFRRKEAERRLEETAANIVRVDDILAELERQAGPLEKEAERAAQYKALADQLQGLDISLILSDVDRLRTRFTEAGQDVNSWTTRRAEALQLLEQREANLAQARVDLEQKTAAVEAVQRRLIASVETRQRRDGDVALLRERLANAQKDLDDRTSQRAQLAEELRELAERKEDLAERLQLLQAQLEAKTAELEAAAHEVDPAARAALEADVERLNADIIELHHQAATFRNERKSAQESLHADGRRKERLAEERDKWQSEVDALQAEQAANQAAQAESRAQAAALERSLTEVGEQIRDLGQREAACARDLHQLESAGASLRSRLELLKDLEQGYDGYALGVKTVLQAADKGRLTGIYGALAGLMVVERRYETAIETALGAAQQNIVVSTEAAARAAIDMLKKRQAGRATFMPLDVIRSRRLPDAERQVAARTNGFIGIASELVTCAPEIRVAVEHLLGNVVIAETLVAANELARKLQYRTRVVTLDGDVVSPGGVMSGGSHTRRGPGLLGRSREQQDVQKQLADVEEKRSTLQTQQAALRKETETLQAKSQSVARALNEAKVTLQQLEAAARELQAKHQNAADRLQSVVWEQEQLEAGRAAWQERAETAERQLADTEASLAELEAQVRAKRAELELWDKSVQQAQESMTALKVEVATLSQERAGLLERKAELEARMVRLTERDGQLAVEQEQVRTLLAATEAAIESGVAEAASLAEEVVNLEAELTEWKQARTAVEQDVAAAERLLREQQAAAAAAEEQLHRAQVALERTDMELNHVLERLGEQYHMTVEWARSHYEPAVDVEQTKRQAEGVRRQMQALGDVQLSAIEEWSRLSERMGFLTRERDDLEQARVKLADVIQEIDTEMSKRFEETFEQIRTEFQVMFRLLFNGGRADLELNDPADLLHTGIEVIAQPPGKRLQNLNLMSGGERALTAMALLFAILRVRPVPFCVLDEVEAALDEANVSRFAQQLRKFSDDTQFIVITHRRGTMEEADVLYGVTMQESGISSLVSVRLTDDSDIETAG</sequence>
<feature type="coiled-coil region" evidence="6">
    <location>
        <begin position="255"/>
        <end position="453"/>
    </location>
</feature>